<sequence>MFALVAALVAVVAGLVVGVVSSHGKKNQQKIEADEFKTGTSTEGTEIPIVFGTVKITNPIYTWVGNKSVEAIRKKGGKK</sequence>
<gene>
    <name evidence="1" type="ORF">DKK76_08815</name>
</gene>
<proteinExistence type="predicted"/>
<dbReference type="RefSeq" id="WP_110443948.1">
    <property type="nucleotide sequence ID" value="NZ_QGLM01000017.1"/>
</dbReference>
<organism evidence="1 2">
    <name type="scientific">Frischella perrara</name>
    <dbReference type="NCBI Taxonomy" id="1267021"/>
    <lineage>
        <taxon>Bacteria</taxon>
        <taxon>Pseudomonadati</taxon>
        <taxon>Pseudomonadota</taxon>
        <taxon>Gammaproteobacteria</taxon>
        <taxon>Orbales</taxon>
        <taxon>Orbaceae</taxon>
        <taxon>Frischella</taxon>
    </lineage>
</organism>
<evidence type="ECO:0000313" key="2">
    <source>
        <dbReference type="Proteomes" id="UP000247838"/>
    </source>
</evidence>
<dbReference type="EMBL" id="QGLM01000017">
    <property type="protein sequence ID" value="PXY95080.1"/>
    <property type="molecule type" value="Genomic_DNA"/>
</dbReference>
<dbReference type="AlphaFoldDB" id="A0A318MQM4"/>
<accession>A0A318MQM4</accession>
<comment type="caution">
    <text evidence="1">The sequence shown here is derived from an EMBL/GenBank/DDBJ whole genome shotgun (WGS) entry which is preliminary data.</text>
</comment>
<reference evidence="1 2" key="1">
    <citation type="submission" date="2018-05" db="EMBL/GenBank/DDBJ databases">
        <title>Reference genomes for bee gut microbiota database.</title>
        <authorList>
            <person name="Ellegaard K.M."/>
        </authorList>
    </citation>
    <scope>NUCLEOTIDE SEQUENCE [LARGE SCALE GENOMIC DNA]</scope>
    <source>
        <strain evidence="1 2">ESL0167</strain>
    </source>
</reference>
<name>A0A318MQM4_FRIPE</name>
<dbReference type="Proteomes" id="UP000247838">
    <property type="component" value="Unassembled WGS sequence"/>
</dbReference>
<evidence type="ECO:0000313" key="1">
    <source>
        <dbReference type="EMBL" id="PXY95080.1"/>
    </source>
</evidence>
<protein>
    <submittedName>
        <fullName evidence="1">Uncharacterized protein</fullName>
    </submittedName>
</protein>